<gene>
    <name evidence="1" type="ORF">AsAng_0024070</name>
</gene>
<accession>A0A915YEK8</accession>
<keyword evidence="2" id="KW-1185">Reference proteome</keyword>
<proteinExistence type="predicted"/>
<organism evidence="1 2">
    <name type="scientific">Aureispira anguillae</name>
    <dbReference type="NCBI Taxonomy" id="2864201"/>
    <lineage>
        <taxon>Bacteria</taxon>
        <taxon>Pseudomonadati</taxon>
        <taxon>Bacteroidota</taxon>
        <taxon>Saprospiria</taxon>
        <taxon>Saprospirales</taxon>
        <taxon>Saprospiraceae</taxon>
        <taxon>Aureispira</taxon>
    </lineage>
</organism>
<evidence type="ECO:0000313" key="2">
    <source>
        <dbReference type="Proteomes" id="UP001060919"/>
    </source>
</evidence>
<evidence type="ECO:0000313" key="1">
    <source>
        <dbReference type="EMBL" id="BDS11693.1"/>
    </source>
</evidence>
<dbReference type="Proteomes" id="UP001060919">
    <property type="component" value="Chromosome"/>
</dbReference>
<reference evidence="1" key="1">
    <citation type="submission" date="2022-09" db="EMBL/GenBank/DDBJ databases">
        <title>Aureispira anguillicida sp. nov., isolated from Leptocephalus of Japanese eel Anguilla japonica.</title>
        <authorList>
            <person name="Yuasa K."/>
            <person name="Mekata T."/>
            <person name="Ikunari K."/>
        </authorList>
    </citation>
    <scope>NUCLEOTIDE SEQUENCE</scope>
    <source>
        <strain evidence="1">EL160426</strain>
    </source>
</reference>
<sequence>MVSPILLNVNKRSKSMFEAKNVLFFLLPCGFFAFFVEGKQKPHL</sequence>
<name>A0A915YEK8_9BACT</name>
<dbReference type="EMBL" id="AP026867">
    <property type="protein sequence ID" value="BDS11693.1"/>
    <property type="molecule type" value="Genomic_DNA"/>
</dbReference>
<dbReference type="KEGG" id="aup:AsAng_0024070"/>
<protein>
    <submittedName>
        <fullName evidence="1">Uncharacterized protein</fullName>
    </submittedName>
</protein>
<dbReference type="AlphaFoldDB" id="A0A915YEK8"/>